<name>A0A1I7JKF4_9BURK</name>
<sequence>MPLKTRAEVRQEFASRGWSISGWAKQHGYSPVLVGYILNDDERNPKRKCLRGESHNIAVALGLKHGEISRTTGVQHYTALAA</sequence>
<evidence type="ECO:0000313" key="1">
    <source>
        <dbReference type="EMBL" id="SFU85669.1"/>
    </source>
</evidence>
<dbReference type="InterPro" id="IPR026365">
    <property type="entry name" value="BcepMu_gp16"/>
</dbReference>
<gene>
    <name evidence="1" type="ORF">SAMN04489707_102743</name>
</gene>
<organism evidence="1 2">
    <name type="scientific">Paenacidovorax caeni</name>
    <dbReference type="NCBI Taxonomy" id="343013"/>
    <lineage>
        <taxon>Bacteria</taxon>
        <taxon>Pseudomonadati</taxon>
        <taxon>Pseudomonadota</taxon>
        <taxon>Betaproteobacteria</taxon>
        <taxon>Burkholderiales</taxon>
        <taxon>Comamonadaceae</taxon>
        <taxon>Paenacidovorax</taxon>
    </lineage>
</organism>
<dbReference type="NCBIfam" id="TIGR04111">
    <property type="entry name" value="BcepMu_gp16"/>
    <property type="match status" value="1"/>
</dbReference>
<dbReference type="Gene3D" id="1.10.260.40">
    <property type="entry name" value="lambda repressor-like DNA-binding domains"/>
    <property type="match status" value="1"/>
</dbReference>
<keyword evidence="2" id="KW-1185">Reference proteome</keyword>
<evidence type="ECO:0000313" key="2">
    <source>
        <dbReference type="Proteomes" id="UP000183656"/>
    </source>
</evidence>
<dbReference type="InterPro" id="IPR010982">
    <property type="entry name" value="Lambda_DNA-bd_dom_sf"/>
</dbReference>
<dbReference type="GO" id="GO:0003677">
    <property type="term" value="F:DNA binding"/>
    <property type="evidence" value="ECO:0007669"/>
    <property type="project" value="InterPro"/>
</dbReference>
<protein>
    <submittedName>
        <fullName evidence="1">Phage-associated protein, BcepMu gp16 family</fullName>
    </submittedName>
</protein>
<dbReference type="OrthoDB" id="5679056at2"/>
<dbReference type="Proteomes" id="UP000183656">
    <property type="component" value="Unassembled WGS sequence"/>
</dbReference>
<accession>A0A1I7JKF4</accession>
<proteinExistence type="predicted"/>
<dbReference type="AlphaFoldDB" id="A0A1I7JKF4"/>
<reference evidence="1 2" key="1">
    <citation type="submission" date="2016-10" db="EMBL/GenBank/DDBJ databases">
        <authorList>
            <person name="de Groot N.N."/>
        </authorList>
    </citation>
    <scope>NUCLEOTIDE SEQUENCE [LARGE SCALE GENOMIC DNA]</scope>
    <source>
        <strain evidence="1 2">R-24608</strain>
    </source>
</reference>
<dbReference type="RefSeq" id="WP_054256670.1">
    <property type="nucleotide sequence ID" value="NZ_CYIG01000022.1"/>
</dbReference>
<dbReference type="EMBL" id="FPBX01000027">
    <property type="protein sequence ID" value="SFU85669.1"/>
    <property type="molecule type" value="Genomic_DNA"/>
</dbReference>